<accession>D9QVV3</accession>
<dbReference type="Gene3D" id="1.20.1530.20">
    <property type="match status" value="1"/>
</dbReference>
<dbReference type="STRING" id="574087.Acear_0827"/>
<sequence>MQFSIIINQILVLFIIIFIGYIIRKKEIINQEVSDGLTDLLMEVTLPALIISSMIIEINPRLVNNLQISFWVWGGLYLFIIGMISLLSHYLPFSQNQKSVFKFATIFGNVGYMGYPVIDAIYPEYGMLYAIIGNIFFNVLAWTYGIYLFTKKEDGDNKIQFEKLLNNGLIAIIIGFGFLLTGYQLPNPLTGALDRLGNMTFPLSMIVIGSSLTNIDFKTILYNKYLYLISGLKLIIIPLIIFLLLQPFTIPTKINNIVVILFAMPSAATTVVFAEKFGADYTLASEGVFVTTLFSLVTIPFFIYLITL</sequence>
<dbReference type="OrthoDB" id="9798064at2"/>
<evidence type="ECO:0000256" key="2">
    <source>
        <dbReference type="ARBA" id="ARBA00010145"/>
    </source>
</evidence>
<organism evidence="9 10">
    <name type="scientific">Acetohalobium arabaticum (strain ATCC 49924 / DSM 5501 / Z-7288)</name>
    <dbReference type="NCBI Taxonomy" id="574087"/>
    <lineage>
        <taxon>Bacteria</taxon>
        <taxon>Bacillati</taxon>
        <taxon>Bacillota</taxon>
        <taxon>Clostridia</taxon>
        <taxon>Halanaerobiales</taxon>
        <taxon>Halobacteroidaceae</taxon>
        <taxon>Acetohalobium</taxon>
    </lineage>
</organism>
<protein>
    <submittedName>
        <fullName evidence="9">Auxin Efflux Carrier</fullName>
    </submittedName>
</protein>
<dbReference type="Proteomes" id="UP000001661">
    <property type="component" value="Chromosome"/>
</dbReference>
<feature type="transmembrane region" description="Helical" evidence="8">
    <location>
        <begin position="225"/>
        <end position="245"/>
    </location>
</feature>
<proteinExistence type="inferred from homology"/>
<feature type="transmembrane region" description="Helical" evidence="8">
    <location>
        <begin position="257"/>
        <end position="275"/>
    </location>
</feature>
<evidence type="ECO:0000256" key="7">
    <source>
        <dbReference type="ARBA" id="ARBA00023136"/>
    </source>
</evidence>
<dbReference type="AlphaFoldDB" id="D9QVV3"/>
<dbReference type="PANTHER" id="PTHR36838:SF1">
    <property type="entry name" value="SLR1864 PROTEIN"/>
    <property type="match status" value="1"/>
</dbReference>
<feature type="transmembrane region" description="Helical" evidence="8">
    <location>
        <begin position="36"/>
        <end position="56"/>
    </location>
</feature>
<dbReference type="Pfam" id="PF03547">
    <property type="entry name" value="Mem_trans"/>
    <property type="match status" value="1"/>
</dbReference>
<evidence type="ECO:0000256" key="4">
    <source>
        <dbReference type="ARBA" id="ARBA00022475"/>
    </source>
</evidence>
<keyword evidence="7 8" id="KW-0472">Membrane</keyword>
<evidence type="ECO:0000256" key="3">
    <source>
        <dbReference type="ARBA" id="ARBA00022448"/>
    </source>
</evidence>
<keyword evidence="6 8" id="KW-1133">Transmembrane helix</keyword>
<dbReference type="eggNOG" id="COG0679">
    <property type="taxonomic scope" value="Bacteria"/>
</dbReference>
<evidence type="ECO:0000313" key="10">
    <source>
        <dbReference type="Proteomes" id="UP000001661"/>
    </source>
</evidence>
<feature type="transmembrane region" description="Helical" evidence="8">
    <location>
        <begin position="6"/>
        <end position="24"/>
    </location>
</feature>
<feature type="transmembrane region" description="Helical" evidence="8">
    <location>
        <begin position="164"/>
        <end position="184"/>
    </location>
</feature>
<dbReference type="EMBL" id="CP002105">
    <property type="protein sequence ID" value="ADL12362.1"/>
    <property type="molecule type" value="Genomic_DNA"/>
</dbReference>
<feature type="transmembrane region" description="Helical" evidence="8">
    <location>
        <begin position="103"/>
        <end position="122"/>
    </location>
</feature>
<keyword evidence="3" id="KW-0813">Transport</keyword>
<dbReference type="PANTHER" id="PTHR36838">
    <property type="entry name" value="AUXIN EFFLUX CARRIER FAMILY PROTEIN"/>
    <property type="match status" value="1"/>
</dbReference>
<dbReference type="KEGG" id="aar:Acear_0827"/>
<dbReference type="GO" id="GO:0055085">
    <property type="term" value="P:transmembrane transport"/>
    <property type="evidence" value="ECO:0007669"/>
    <property type="project" value="InterPro"/>
</dbReference>
<dbReference type="RefSeq" id="WP_013277808.1">
    <property type="nucleotide sequence ID" value="NC_014378.1"/>
</dbReference>
<dbReference type="InterPro" id="IPR038770">
    <property type="entry name" value="Na+/solute_symporter_sf"/>
</dbReference>
<dbReference type="HOGENOM" id="CLU_056175_1_0_9"/>
<evidence type="ECO:0000256" key="1">
    <source>
        <dbReference type="ARBA" id="ARBA00004651"/>
    </source>
</evidence>
<dbReference type="GO" id="GO:0005886">
    <property type="term" value="C:plasma membrane"/>
    <property type="evidence" value="ECO:0007669"/>
    <property type="project" value="UniProtKB-SubCell"/>
</dbReference>
<keyword evidence="10" id="KW-1185">Reference proteome</keyword>
<name>D9QVV3_ACEAZ</name>
<evidence type="ECO:0000256" key="6">
    <source>
        <dbReference type="ARBA" id="ARBA00022989"/>
    </source>
</evidence>
<dbReference type="InterPro" id="IPR004776">
    <property type="entry name" value="Mem_transp_PIN-like"/>
</dbReference>
<comment type="similarity">
    <text evidence="2">Belongs to the auxin efflux carrier (TC 2.A.69) family.</text>
</comment>
<comment type="subcellular location">
    <subcellularLocation>
        <location evidence="1">Cell membrane</location>
        <topology evidence="1">Multi-pass membrane protein</topology>
    </subcellularLocation>
</comment>
<evidence type="ECO:0000256" key="8">
    <source>
        <dbReference type="SAM" id="Phobius"/>
    </source>
</evidence>
<feature type="transmembrane region" description="Helical" evidence="8">
    <location>
        <begin position="287"/>
        <end position="306"/>
    </location>
</feature>
<keyword evidence="4" id="KW-1003">Cell membrane</keyword>
<feature type="transmembrane region" description="Helical" evidence="8">
    <location>
        <begin position="68"/>
        <end position="91"/>
    </location>
</feature>
<gene>
    <name evidence="9" type="ordered locus">Acear_0827</name>
</gene>
<feature type="transmembrane region" description="Helical" evidence="8">
    <location>
        <begin position="128"/>
        <end position="149"/>
    </location>
</feature>
<keyword evidence="5 8" id="KW-0812">Transmembrane</keyword>
<reference evidence="9 10" key="1">
    <citation type="journal article" date="2010" name="Stand. Genomic Sci.">
        <title>Complete genome sequence of Acetohalobium arabaticum type strain (Z-7288).</title>
        <authorList>
            <person name="Sikorski J."/>
            <person name="Lapidus A."/>
            <person name="Chertkov O."/>
            <person name="Lucas S."/>
            <person name="Copeland A."/>
            <person name="Glavina Del Rio T."/>
            <person name="Nolan M."/>
            <person name="Tice H."/>
            <person name="Cheng J.F."/>
            <person name="Han C."/>
            <person name="Brambilla E."/>
            <person name="Pitluck S."/>
            <person name="Liolios K."/>
            <person name="Ivanova N."/>
            <person name="Mavromatis K."/>
            <person name="Mikhailova N."/>
            <person name="Pati A."/>
            <person name="Bruce D."/>
            <person name="Detter C."/>
            <person name="Tapia R."/>
            <person name="Goodwin L."/>
            <person name="Chen A."/>
            <person name="Palaniappan K."/>
            <person name="Land M."/>
            <person name="Hauser L."/>
            <person name="Chang Y.J."/>
            <person name="Jeffries C.D."/>
            <person name="Rohde M."/>
            <person name="Goker M."/>
            <person name="Spring S."/>
            <person name="Woyke T."/>
            <person name="Bristow J."/>
            <person name="Eisen J.A."/>
            <person name="Markowitz V."/>
            <person name="Hugenholtz P."/>
            <person name="Kyrpides N.C."/>
            <person name="Klenk H.P."/>
        </authorList>
    </citation>
    <scope>NUCLEOTIDE SEQUENCE [LARGE SCALE GENOMIC DNA]</scope>
    <source>
        <strain evidence="10">ATCC 49924 / DSM 5501 / Z-7288</strain>
    </source>
</reference>
<evidence type="ECO:0000313" key="9">
    <source>
        <dbReference type="EMBL" id="ADL12362.1"/>
    </source>
</evidence>
<evidence type="ECO:0000256" key="5">
    <source>
        <dbReference type="ARBA" id="ARBA00022692"/>
    </source>
</evidence>